<dbReference type="InterPro" id="IPR051203">
    <property type="entry name" value="Polysaccharide_Synthase-Rel"/>
</dbReference>
<keyword evidence="2" id="KW-0812">Transmembrane</keyword>
<feature type="transmembrane region" description="Helical" evidence="2">
    <location>
        <begin position="87"/>
        <end position="111"/>
    </location>
</feature>
<evidence type="ECO:0000259" key="3">
    <source>
        <dbReference type="Pfam" id="PF02719"/>
    </source>
</evidence>
<dbReference type="RefSeq" id="WP_349761615.1">
    <property type="nucleotide sequence ID" value="NZ_JBEGCJ010000003.1"/>
</dbReference>
<comment type="caution">
    <text evidence="4">The sequence shown here is derived from an EMBL/GenBank/DDBJ whole genome shotgun (WGS) entry which is preliminary data.</text>
</comment>
<protein>
    <submittedName>
        <fullName evidence="4">Nucleoside-diphosphate sugar epimerase/dehydratase</fullName>
    </submittedName>
</protein>
<keyword evidence="2" id="KW-0472">Membrane</keyword>
<evidence type="ECO:0000313" key="5">
    <source>
        <dbReference type="Proteomes" id="UP001442468"/>
    </source>
</evidence>
<dbReference type="Pfam" id="PF13727">
    <property type="entry name" value="CoA_binding_3"/>
    <property type="match status" value="1"/>
</dbReference>
<feature type="transmembrane region" description="Helical" evidence="2">
    <location>
        <begin position="55"/>
        <end position="75"/>
    </location>
</feature>
<keyword evidence="5" id="KW-1185">Reference proteome</keyword>
<evidence type="ECO:0000313" key="4">
    <source>
        <dbReference type="EMBL" id="MEQ6917350.1"/>
    </source>
</evidence>
<organism evidence="4 5">
    <name type="scientific">Halomonas aquatica</name>
    <dbReference type="NCBI Taxonomy" id="3151123"/>
    <lineage>
        <taxon>Bacteria</taxon>
        <taxon>Pseudomonadati</taxon>
        <taxon>Pseudomonadota</taxon>
        <taxon>Gammaproteobacteria</taxon>
        <taxon>Oceanospirillales</taxon>
        <taxon>Halomonadaceae</taxon>
        <taxon>Halomonas</taxon>
    </lineage>
</organism>
<dbReference type="PANTHER" id="PTHR43318:SF1">
    <property type="entry name" value="POLYSACCHARIDE BIOSYNTHESIS PROTEIN EPSC-RELATED"/>
    <property type="match status" value="1"/>
</dbReference>
<gene>
    <name evidence="4" type="ORF">ABE960_07435</name>
</gene>
<dbReference type="Proteomes" id="UP001442468">
    <property type="component" value="Unassembled WGS sequence"/>
</dbReference>
<sequence>MNRSDSLHLRLTSLSRGKKRLIMVLADLVALPLALWSAYALRLAEWWPARYIEPFWWLFLVVPLVGVFTFARLGLYRAVVRFMGPQAMWAVVKGSLLLALMMWAAGFFYQWEGFPRSVPVNFALVTLVYVGGTRLLVRSYYQWLIRHYTEKQAVAIYGAGGAGVQLSMALGTGREFYVAAFLDDDPALWGSTIKGIKVHPPEQAEQMVETLAIRRVLLAMPNATKAQRKQTLDKLTDLPVHVQTVPSMLEIVSGEASLEQLREVELEDLLGRDPVPPRSELLEASILDRVVMVTGAGGSIGSEMCRQVMRGSPRGLVLFEISEYGLYTIDQELETLKSEMGAEFPIYPLLGSVCDRRRVEETLRRYGVNTIYHAAAYKHVPIVEQNVLEGVRNNIHGTRVVAESATRLGVERCVLISTDKAVRPTNVMGATKRMAELVLQDLATRHGLENGHRTIFSMVRFGNVLGSSGSVVPLFRRQIEQGGPVTVTHPEITRYFMTIPEAALLVIQAGSMAQGGDVFVLDMGEPVRIYDLARRMIQLTGLEVKDEVNPDGDIEITFSGLRPGEKLFEELLIGDNVTGTSHPKIMRAREDVLPTETLLELLEAFHEAEQRLDSQHACESLKRGVSGFAHSGELFDLLLPVKPGGKVVPVTSRPRRLGAG</sequence>
<dbReference type="Gene3D" id="3.40.50.720">
    <property type="entry name" value="NAD(P)-binding Rossmann-like Domain"/>
    <property type="match status" value="2"/>
</dbReference>
<dbReference type="EMBL" id="JBEGCJ010000003">
    <property type="protein sequence ID" value="MEQ6917350.1"/>
    <property type="molecule type" value="Genomic_DNA"/>
</dbReference>
<dbReference type="SUPFAM" id="SSF51735">
    <property type="entry name" value="NAD(P)-binding Rossmann-fold domains"/>
    <property type="match status" value="2"/>
</dbReference>
<comment type="similarity">
    <text evidence="1">Belongs to the polysaccharide synthase family.</text>
</comment>
<dbReference type="Pfam" id="PF02719">
    <property type="entry name" value="Polysacc_synt_2"/>
    <property type="match status" value="1"/>
</dbReference>
<feature type="domain" description="Polysaccharide biosynthesis protein CapD-like" evidence="3">
    <location>
        <begin position="291"/>
        <end position="589"/>
    </location>
</feature>
<reference evidence="4 5" key="1">
    <citation type="submission" date="2024-05" db="EMBL/GenBank/DDBJ databases">
        <title>Halomonas sp. SSM6 16S ribosomal RNA gene Genome sequencing and assembly.</title>
        <authorList>
            <person name="Yook S."/>
        </authorList>
    </citation>
    <scope>NUCLEOTIDE SEQUENCE [LARGE SCALE GENOMIC DNA]</scope>
    <source>
        <strain evidence="4 5">SSM6</strain>
    </source>
</reference>
<evidence type="ECO:0000256" key="2">
    <source>
        <dbReference type="SAM" id="Phobius"/>
    </source>
</evidence>
<proteinExistence type="inferred from homology"/>
<keyword evidence="2" id="KW-1133">Transmembrane helix</keyword>
<dbReference type="PANTHER" id="PTHR43318">
    <property type="entry name" value="UDP-N-ACETYLGLUCOSAMINE 4,6-DEHYDRATASE"/>
    <property type="match status" value="1"/>
</dbReference>
<dbReference type="InterPro" id="IPR036291">
    <property type="entry name" value="NAD(P)-bd_dom_sf"/>
</dbReference>
<feature type="transmembrane region" description="Helical" evidence="2">
    <location>
        <begin position="21"/>
        <end position="43"/>
    </location>
</feature>
<feature type="transmembrane region" description="Helical" evidence="2">
    <location>
        <begin position="117"/>
        <end position="137"/>
    </location>
</feature>
<dbReference type="CDD" id="cd05237">
    <property type="entry name" value="UDP_invert_4-6DH_SDR_e"/>
    <property type="match status" value="1"/>
</dbReference>
<name>A0ABV1NF01_9GAMM</name>
<accession>A0ABV1NF01</accession>
<dbReference type="InterPro" id="IPR003869">
    <property type="entry name" value="Polysac_CapD-like"/>
</dbReference>
<evidence type="ECO:0000256" key="1">
    <source>
        <dbReference type="ARBA" id="ARBA00007430"/>
    </source>
</evidence>